<keyword evidence="3" id="KW-0472">Membrane</keyword>
<dbReference type="EMBL" id="JAMKFF010000015">
    <property type="protein sequence ID" value="MCL8494838.1"/>
    <property type="molecule type" value="Genomic_DNA"/>
</dbReference>
<feature type="region of interest" description="Disordered" evidence="2">
    <location>
        <begin position="501"/>
        <end position="577"/>
    </location>
</feature>
<dbReference type="PANTHER" id="PTHR45867:SF3">
    <property type="entry name" value="ACID PHOSPHATASE TYPE 7"/>
    <property type="match status" value="1"/>
</dbReference>
<proteinExistence type="predicted"/>
<evidence type="ECO:0000313" key="7">
    <source>
        <dbReference type="Proteomes" id="UP001203579"/>
    </source>
</evidence>
<keyword evidence="3" id="KW-1133">Transmembrane helix</keyword>
<dbReference type="Pfam" id="PF16656">
    <property type="entry name" value="Pur_ac_phosph_N"/>
    <property type="match status" value="1"/>
</dbReference>
<evidence type="ECO:0000259" key="5">
    <source>
        <dbReference type="PROSITE" id="PS50853"/>
    </source>
</evidence>
<feature type="compositionally biased region" description="Low complexity" evidence="2">
    <location>
        <begin position="555"/>
        <end position="577"/>
    </location>
</feature>
<dbReference type="PROSITE" id="PS50853">
    <property type="entry name" value="FN3"/>
    <property type="match status" value="1"/>
</dbReference>
<reference evidence="6 7" key="1">
    <citation type="submission" date="2022-05" db="EMBL/GenBank/DDBJ databases">
        <title>Corynebacterium sp. B5-R-101 sp. nov., isolated from human feces.</title>
        <authorList>
            <person name="Shamsuzzaman M."/>
            <person name="Dahal R.H."/>
        </authorList>
    </citation>
    <scope>NUCLEOTIDE SEQUENCE [LARGE SCALE GENOMIC DNA]</scope>
    <source>
        <strain evidence="6 7">B5-R-101</strain>
    </source>
</reference>
<feature type="signal peptide" evidence="4">
    <location>
        <begin position="1"/>
        <end position="19"/>
    </location>
</feature>
<dbReference type="InterPro" id="IPR004843">
    <property type="entry name" value="Calcineurin-like_PHP"/>
</dbReference>
<dbReference type="InterPro" id="IPR015914">
    <property type="entry name" value="PAPs_N"/>
</dbReference>
<dbReference type="InterPro" id="IPR008963">
    <property type="entry name" value="Purple_acid_Pase-like_N"/>
</dbReference>
<dbReference type="SUPFAM" id="SSF56300">
    <property type="entry name" value="Metallo-dependent phosphatases"/>
    <property type="match status" value="1"/>
</dbReference>
<evidence type="ECO:0000256" key="1">
    <source>
        <dbReference type="ARBA" id="ARBA00022729"/>
    </source>
</evidence>
<feature type="transmembrane region" description="Helical" evidence="3">
    <location>
        <begin position="582"/>
        <end position="602"/>
    </location>
</feature>
<feature type="domain" description="Fibronectin type-III" evidence="5">
    <location>
        <begin position="39"/>
        <end position="130"/>
    </location>
</feature>
<evidence type="ECO:0000256" key="2">
    <source>
        <dbReference type="SAM" id="MobiDB-lite"/>
    </source>
</evidence>
<gene>
    <name evidence="6" type="ORF">M5J06_12025</name>
</gene>
<accession>A0ABT0TE44</accession>
<dbReference type="Gene3D" id="2.60.40.380">
    <property type="entry name" value="Purple acid phosphatase-like, N-terminal"/>
    <property type="match status" value="1"/>
</dbReference>
<dbReference type="InterPro" id="IPR003961">
    <property type="entry name" value="FN3_dom"/>
</dbReference>
<organism evidence="6 7">
    <name type="scientific">Corynebacterium intestinale</name>
    <dbReference type="NCBI Taxonomy" id="2943492"/>
    <lineage>
        <taxon>Bacteria</taxon>
        <taxon>Bacillati</taxon>
        <taxon>Actinomycetota</taxon>
        <taxon>Actinomycetes</taxon>
        <taxon>Mycobacteriales</taxon>
        <taxon>Corynebacteriaceae</taxon>
        <taxon>Corynebacterium</taxon>
    </lineage>
</organism>
<comment type="caution">
    <text evidence="6">The sequence shown here is derived from an EMBL/GenBank/DDBJ whole genome shotgun (WGS) entry which is preliminary data.</text>
</comment>
<dbReference type="InterPro" id="IPR029052">
    <property type="entry name" value="Metallo-depent_PP-like"/>
</dbReference>
<keyword evidence="1 4" id="KW-0732">Signal</keyword>
<feature type="chain" id="PRO_5046939412" evidence="4">
    <location>
        <begin position="20"/>
        <end position="627"/>
    </location>
</feature>
<dbReference type="Proteomes" id="UP001203579">
    <property type="component" value="Unassembled WGS sequence"/>
</dbReference>
<evidence type="ECO:0000256" key="4">
    <source>
        <dbReference type="SAM" id="SignalP"/>
    </source>
</evidence>
<sequence length="627" mass="67795">MKRFSFSPASAGVATMTAAALVFTSQVSVPVLATAQTSPISRMVLQPGSKESSVIVSWRTQGPADKEVLEVTGPDGAQTFEAEEKDGGAIAYVSNYATATGLKENTEYTYRVGSEEGGWSEPETFNTGSFGQDWSFVTVSDAQIGVDADIKGQTEQWNKTIGNAVADAPQASMIWSLGDQVEGWGATIAQYDGYFSSPEIRNIPTNALPGNHETYPSDLAMKHYDEHFINPNQEPDLRDFYFERNNVLFLGLDTNASSDADIERHAEFMRKTIENRGAFNDWIIVGMHHAFFSQGTHYTDGDVTKLREKLAPVMSELDVDAVLSGHDHIYTRTHLMNGLEPVKAPAKRGDVLAPNDGEVLYITTTSAGGGKFYDFQGEDGKKYPNARMENMDPALPHESTAIWRQDYDEDYMVVDVTGDELTFRTYNANNPNLVDKVTLKNNDHAIADPREEKPTTPAPATTTEVVTTVVPTTVTTTETKEVPTTVTTTLPAEKTTKTVTSMVPTTEEKTITTKVPTTITTTKTAEPSEPSDPSKPAKPGEPDEPAKPDENCDEGSTGASASSAGSSDGSSDDSCSSSRGGMIGFLLGAISALIVAGGVAALDPNSPVRNNIQSMLDSLYRMYTRLF</sequence>
<evidence type="ECO:0000313" key="6">
    <source>
        <dbReference type="EMBL" id="MCL8494838.1"/>
    </source>
</evidence>
<dbReference type="Gene3D" id="3.60.21.10">
    <property type="match status" value="1"/>
</dbReference>
<protein>
    <submittedName>
        <fullName evidence="6">Metallophosphoesterase family protein</fullName>
    </submittedName>
</protein>
<dbReference type="PANTHER" id="PTHR45867">
    <property type="entry name" value="PURPLE ACID PHOSPHATASE"/>
    <property type="match status" value="1"/>
</dbReference>
<name>A0ABT0TE44_9CORY</name>
<dbReference type="CDD" id="cd00063">
    <property type="entry name" value="FN3"/>
    <property type="match status" value="1"/>
</dbReference>
<evidence type="ECO:0000256" key="3">
    <source>
        <dbReference type="SAM" id="Phobius"/>
    </source>
</evidence>
<keyword evidence="3" id="KW-0812">Transmembrane</keyword>
<dbReference type="RefSeq" id="WP_250224751.1">
    <property type="nucleotide sequence ID" value="NZ_JAMFTR010000015.1"/>
</dbReference>
<feature type="compositionally biased region" description="Basic and acidic residues" evidence="2">
    <location>
        <begin position="538"/>
        <end position="550"/>
    </location>
</feature>
<keyword evidence="7" id="KW-1185">Reference proteome</keyword>
<feature type="compositionally biased region" description="Low complexity" evidence="2">
    <location>
        <begin position="512"/>
        <end position="524"/>
    </location>
</feature>
<dbReference type="Pfam" id="PF00149">
    <property type="entry name" value="Metallophos"/>
    <property type="match status" value="1"/>
</dbReference>
<dbReference type="SUPFAM" id="SSF49363">
    <property type="entry name" value="Purple acid phosphatase, N-terminal domain"/>
    <property type="match status" value="1"/>
</dbReference>